<feature type="region of interest" description="Disordered" evidence="1">
    <location>
        <begin position="536"/>
        <end position="720"/>
    </location>
</feature>
<dbReference type="EMBL" id="APWK03000045">
    <property type="protein sequence ID" value="PHH53337.1"/>
    <property type="molecule type" value="Genomic_DNA"/>
</dbReference>
<feature type="compositionally biased region" description="Polar residues" evidence="1">
    <location>
        <begin position="47"/>
        <end position="93"/>
    </location>
</feature>
<reference evidence="3 4" key="2">
    <citation type="journal article" date="2013" name="IMA Fungus">
        <title>IMA Genome-F 1: Ceratocystis fimbriata: Draft nuclear genome sequence for the plant pathogen, Ceratocystis fimbriata.</title>
        <authorList>
            <person name="Wilken P.M."/>
            <person name="Steenkamp E.T."/>
            <person name="Wingfield M.J."/>
            <person name="de Beer Z.W."/>
            <person name="Wingfield B.D."/>
        </authorList>
    </citation>
    <scope>NUCLEOTIDE SEQUENCE [LARGE SCALE GENOMIC DNA]</scope>
    <source>
        <strain evidence="3 4">CBS 114723</strain>
    </source>
</reference>
<dbReference type="SMART" id="SM00233">
    <property type="entry name" value="PH"/>
    <property type="match status" value="1"/>
</dbReference>
<name>A0A2C5X4Z9_9PEZI</name>
<dbReference type="FunFam" id="2.30.29.30:FF:000203">
    <property type="entry name" value="PH domain-containing protein"/>
    <property type="match status" value="1"/>
</dbReference>
<protein>
    <submittedName>
        <fullName evidence="3">Protein SKG3</fullName>
    </submittedName>
</protein>
<evidence type="ECO:0000259" key="2">
    <source>
        <dbReference type="PROSITE" id="PS50003"/>
    </source>
</evidence>
<comment type="caution">
    <text evidence="3">The sequence shown here is derived from an EMBL/GenBank/DDBJ whole genome shotgun (WGS) entry which is preliminary data.</text>
</comment>
<dbReference type="SUPFAM" id="SSF50729">
    <property type="entry name" value="PH domain-like"/>
    <property type="match status" value="1"/>
</dbReference>
<dbReference type="STRING" id="1035309.A0A2C5X4Z9"/>
<feature type="region of interest" description="Disordered" evidence="1">
    <location>
        <begin position="27"/>
        <end position="136"/>
    </location>
</feature>
<feature type="compositionally biased region" description="Low complexity" evidence="1">
    <location>
        <begin position="606"/>
        <end position="627"/>
    </location>
</feature>
<accession>A0A2C5X4Z9</accession>
<feature type="compositionally biased region" description="Polar residues" evidence="1">
    <location>
        <begin position="790"/>
        <end position="803"/>
    </location>
</feature>
<dbReference type="InterPro" id="IPR001849">
    <property type="entry name" value="PH_domain"/>
</dbReference>
<dbReference type="InterPro" id="IPR011993">
    <property type="entry name" value="PH-like_dom_sf"/>
</dbReference>
<feature type="compositionally biased region" description="Polar residues" evidence="1">
    <location>
        <begin position="654"/>
        <end position="671"/>
    </location>
</feature>
<evidence type="ECO:0000256" key="1">
    <source>
        <dbReference type="SAM" id="MobiDB-lite"/>
    </source>
</evidence>
<feature type="region of interest" description="Disordered" evidence="1">
    <location>
        <begin position="752"/>
        <end position="1014"/>
    </location>
</feature>
<organism evidence="3 4">
    <name type="scientific">Ceratocystis fimbriata CBS 114723</name>
    <dbReference type="NCBI Taxonomy" id="1035309"/>
    <lineage>
        <taxon>Eukaryota</taxon>
        <taxon>Fungi</taxon>
        <taxon>Dikarya</taxon>
        <taxon>Ascomycota</taxon>
        <taxon>Pezizomycotina</taxon>
        <taxon>Sordariomycetes</taxon>
        <taxon>Hypocreomycetidae</taxon>
        <taxon>Microascales</taxon>
        <taxon>Ceratocystidaceae</taxon>
        <taxon>Ceratocystis</taxon>
    </lineage>
</organism>
<feature type="compositionally biased region" description="Pro residues" evidence="1">
    <location>
        <begin position="853"/>
        <end position="866"/>
    </location>
</feature>
<sequence>MGRFSYQSSRRGSRGSKVLSFISQFSGVLRDPKGNPTPSPSPPLDDNSISTFAKHSRSTSTQSGIASGSSRPDSGVQTDSSQRPITPDSSVGSSPEHDDSVSTRTAPISIATTSGTTSATTTTTVRARARPRRGSRPLSMIQTYQPSIMEIDEDTIPELQHVFNLLNSHGNKLYQEGYFLKLDDQDSNGKPNADRTWTECFAQLVGTVLSLWDAAELDAAGEEGEVLPKFINVTDASIKMIDSLPTRGDEQPLQNILSVSTAGRNRYLLHFNSHDALVQWASAIRLAIFEHNSLQEAYTGGLIAGKARTLNNVNLILDRWRVPSEAWVRVRFGAGTPWRRCWCVVTPPDEKEYQKLQKTVKKKSAYDRSMPILKGDIKFYDVRRDTPKKQKKVDPIASISDAYAAYALYPQAKSLVDNSTLIKIEGHITIHSSPPSSTEGFVFVMPEVPPAVGGFEMLLRFLFPTWDTFALYGRPSRLAASNLDSRSLMFAMPKSKRYGYLDLEDVSEIITKEPASSGWTEAEWRKKLKECTGTRLNEMNENGGVPPRHSRSSSNQSNLSGRMSNPPTAGPPPSRTRVGFSDSPPSSSSSSGPPPSQRSMPPGPPQTQYQGQQPMNPQQLPPLQMQQPMPPNGLVPAGMPMGNGMSPNGMVPQNGRSPMDQQYQSFSRPNNLPTPPPAELSAPRTPNGGPNSMFAPGAGNSHDPSARRGTPNQYDQAHVDGYNDYAPSAIYDAMGSDQSPVSIAELESMRLSTPEPVVRPPEFNNRAPPNGQNGAPRSAYHTEDMRRATQRFSDGTMDQINMSNRQNQGGPQNRGPNGMAPQNRGPPNGPPNGMGGPQHRGPPPNGMGGPQNRGPPPNGMGPPNRGPPNGMHPQNRGPPPNGMGGGPQNRGPPPNGMPPQMRGPPPNGMPLQNRPPLNHGPNSYGPGPGSRQGSRPPPNHQQPRGGSPYGGGDPRSQGPPQQRGPPPSQPPYHQQQPQKYPPSHNQQGPPQQWRGPPPPNHHGGTVPVSTKMPL</sequence>
<proteinExistence type="predicted"/>
<feature type="compositionally biased region" description="Low complexity" evidence="1">
    <location>
        <begin position="552"/>
        <end position="564"/>
    </location>
</feature>
<feature type="compositionally biased region" description="Low complexity" evidence="1">
    <location>
        <begin position="105"/>
        <end position="126"/>
    </location>
</feature>
<feature type="compositionally biased region" description="Low complexity" evidence="1">
    <location>
        <begin position="971"/>
        <end position="994"/>
    </location>
</feature>
<keyword evidence="4" id="KW-1185">Reference proteome</keyword>
<dbReference type="Gene3D" id="2.30.29.30">
    <property type="entry name" value="Pleckstrin-homology domain (PH domain)/Phosphotyrosine-binding domain (PTB)"/>
    <property type="match status" value="1"/>
</dbReference>
<dbReference type="PROSITE" id="PS50003">
    <property type="entry name" value="PH_DOMAIN"/>
    <property type="match status" value="1"/>
</dbReference>
<reference evidence="3 4" key="1">
    <citation type="journal article" date="2013" name="Fungal Biol.">
        <title>Analysis of microsatellite markers in the genome of the plant pathogen Ceratocystis fimbriata.</title>
        <authorList>
            <person name="Simpson M.C."/>
            <person name="Wilken P.M."/>
            <person name="Coetzee M.P."/>
            <person name="Wingfield M.J."/>
            <person name="Wingfield B.D."/>
        </authorList>
    </citation>
    <scope>NUCLEOTIDE SEQUENCE [LARGE SCALE GENOMIC DNA]</scope>
    <source>
        <strain evidence="3 4">CBS 114723</strain>
    </source>
</reference>
<gene>
    <name evidence="3" type="primary">SKG3</name>
    <name evidence="3" type="ORF">CFIMG_002012RA</name>
</gene>
<dbReference type="Pfam" id="PF00169">
    <property type="entry name" value="PH"/>
    <property type="match status" value="1"/>
</dbReference>
<dbReference type="OrthoDB" id="5563754at2759"/>
<feature type="domain" description="PH" evidence="2">
    <location>
        <begin position="172"/>
        <end position="289"/>
    </location>
</feature>
<evidence type="ECO:0000313" key="3">
    <source>
        <dbReference type="EMBL" id="PHH53337.1"/>
    </source>
</evidence>
<dbReference type="InterPro" id="IPR058155">
    <property type="entry name" value="Skg3/CAF120-like_PH"/>
</dbReference>
<feature type="compositionally biased region" description="Low complexity" evidence="1">
    <location>
        <begin position="804"/>
        <end position="818"/>
    </location>
</feature>
<feature type="compositionally biased region" description="Pro residues" evidence="1">
    <location>
        <begin position="592"/>
        <end position="605"/>
    </location>
</feature>
<feature type="compositionally biased region" description="Low complexity" evidence="1">
    <location>
        <begin position="634"/>
        <end position="652"/>
    </location>
</feature>
<dbReference type="AlphaFoldDB" id="A0A2C5X4Z9"/>
<feature type="compositionally biased region" description="Pro residues" evidence="1">
    <location>
        <begin position="890"/>
        <end position="908"/>
    </location>
</feature>
<dbReference type="Pfam" id="PF25381">
    <property type="entry name" value="PH_26"/>
    <property type="match status" value="1"/>
</dbReference>
<dbReference type="Proteomes" id="UP000222788">
    <property type="component" value="Unassembled WGS sequence"/>
</dbReference>
<evidence type="ECO:0000313" key="4">
    <source>
        <dbReference type="Proteomes" id="UP000222788"/>
    </source>
</evidence>